<accession>A0A395W8C9</accession>
<dbReference type="AlphaFoldDB" id="A0A395W8C9"/>
<proteinExistence type="predicted"/>
<sequence length="149" mass="17916">MAKPYNHRRAENEYKKWKEKDERFMKKNGMPMDKILLMRDFDRMQFNSDRRFLEKVDYDSEQQISKAVQPDLSELNEPKTVGDFLNSITSIAFAELLEEFGFEMQLIIFLMYRGYCAKEVSKITGIPEWTICRRLAKLDYTYKIRKTNK</sequence>
<organism evidence="1 2">
    <name type="scientific">Holdemanella biformis</name>
    <dbReference type="NCBI Taxonomy" id="1735"/>
    <lineage>
        <taxon>Bacteria</taxon>
        <taxon>Bacillati</taxon>
        <taxon>Bacillota</taxon>
        <taxon>Erysipelotrichia</taxon>
        <taxon>Erysipelotrichales</taxon>
        <taxon>Erysipelotrichaceae</taxon>
        <taxon>Holdemanella</taxon>
    </lineage>
</organism>
<evidence type="ECO:0008006" key="3">
    <source>
        <dbReference type="Google" id="ProtNLM"/>
    </source>
</evidence>
<dbReference type="Proteomes" id="UP000265489">
    <property type="component" value="Unassembled WGS sequence"/>
</dbReference>
<evidence type="ECO:0000313" key="2">
    <source>
        <dbReference type="Proteomes" id="UP000265489"/>
    </source>
</evidence>
<gene>
    <name evidence="1" type="ORF">DWW32_12780</name>
</gene>
<dbReference type="EMBL" id="QRYQ01000043">
    <property type="protein sequence ID" value="RGU88660.1"/>
    <property type="molecule type" value="Genomic_DNA"/>
</dbReference>
<reference evidence="1 2" key="1">
    <citation type="submission" date="2018-08" db="EMBL/GenBank/DDBJ databases">
        <title>A genome reference for cultivated species of the human gut microbiota.</title>
        <authorList>
            <person name="Zou Y."/>
            <person name="Xue W."/>
            <person name="Luo G."/>
        </authorList>
    </citation>
    <scope>NUCLEOTIDE SEQUENCE [LARGE SCALE GENOMIC DNA]</scope>
    <source>
        <strain evidence="1 2">AF15-20</strain>
    </source>
</reference>
<protein>
    <recommendedName>
        <fullName evidence="3">Sigma-70 family RNA polymerase sigma factor</fullName>
    </recommendedName>
</protein>
<comment type="caution">
    <text evidence="1">The sequence shown here is derived from an EMBL/GenBank/DDBJ whole genome shotgun (WGS) entry which is preliminary data.</text>
</comment>
<dbReference type="RefSeq" id="WP_118326004.1">
    <property type="nucleotide sequence ID" value="NZ_QRYH01000044.1"/>
</dbReference>
<name>A0A395W8C9_9FIRM</name>
<evidence type="ECO:0000313" key="1">
    <source>
        <dbReference type="EMBL" id="RGU88660.1"/>
    </source>
</evidence>
<dbReference type="GeneID" id="66580796"/>